<sequence length="626" mass="69646">MAESEYCQWSLSEIILIYCTYALWGKRKEIGCTLGLLFIVAWIILSIYLAKFLRSMEFVPIGDISPKLEGCFVTKIENILYICWTVALAYETTIMDFTFMKVWQNSDDSCPGTVSYMTLLVSSIANVLVLLLGPPGYTFLLAGTQHTLHVILSSRIVLNIRRKALSGVVVGSYHEDIELKEIQLDSSASPLYCHAVSQPANKMNPCAIRVTRVSSQKNVLEPSAAEAAVATPGEIRICISCQCPGRDARAARNHSTSTMPVYSLLVHKLQRMSWVLCTVFTKHILSKILRIALIKSSVATSSEAVELDEISNVTEQRNGLTNIQRRFTRAPDMIENTYEIRYFRPLTNEINAVPSEPCEPWLGCIPLPRTRSATRAGTVPPTLRVAKYAQESPARDRRFALGIIKSRRNERPCQTAGMDTEVANQIVSALQQNVFLTHLGFSANALMSFDYFITFPDEIELVWRSRWTIVKVIFLLNRYIALSDVGISTYGVLGSHLSSSECSVLYTSHGWMIAVSISLSETILAFRTYALWGESKRIAYTLGSLAVIGLIVIGFALNKALHSLEFTPVSSISPELRGCFVAGVNNAWYIFIWSITLASETIIMIISKTASTSGRLSAYAPTLDFR</sequence>
<evidence type="ECO:0000259" key="2">
    <source>
        <dbReference type="Pfam" id="PF20151"/>
    </source>
</evidence>
<feature type="transmembrane region" description="Helical" evidence="1">
    <location>
        <begin position="587"/>
        <end position="606"/>
    </location>
</feature>
<evidence type="ECO:0000313" key="3">
    <source>
        <dbReference type="EMBL" id="TFY51415.1"/>
    </source>
</evidence>
<keyword evidence="4" id="KW-1185">Reference proteome</keyword>
<feature type="transmembrane region" description="Helical" evidence="1">
    <location>
        <begin position="114"/>
        <end position="133"/>
    </location>
</feature>
<organism evidence="3 4">
    <name type="scientific">Dentipellis fragilis</name>
    <dbReference type="NCBI Taxonomy" id="205917"/>
    <lineage>
        <taxon>Eukaryota</taxon>
        <taxon>Fungi</taxon>
        <taxon>Dikarya</taxon>
        <taxon>Basidiomycota</taxon>
        <taxon>Agaricomycotina</taxon>
        <taxon>Agaricomycetes</taxon>
        <taxon>Russulales</taxon>
        <taxon>Hericiaceae</taxon>
        <taxon>Dentipellis</taxon>
    </lineage>
</organism>
<dbReference type="InterPro" id="IPR045340">
    <property type="entry name" value="DUF6533"/>
</dbReference>
<dbReference type="EMBL" id="SEOQ01001522">
    <property type="protein sequence ID" value="TFY51415.1"/>
    <property type="molecule type" value="Genomic_DNA"/>
</dbReference>
<keyword evidence="1" id="KW-0812">Transmembrane</keyword>
<dbReference type="Proteomes" id="UP000298327">
    <property type="component" value="Unassembled WGS sequence"/>
</dbReference>
<dbReference type="OrthoDB" id="3350812at2759"/>
<feature type="transmembrane region" description="Helical" evidence="1">
    <location>
        <begin position="505"/>
        <end position="526"/>
    </location>
</feature>
<feature type="non-terminal residue" evidence="3">
    <location>
        <position position="626"/>
    </location>
</feature>
<feature type="transmembrane region" description="Helical" evidence="1">
    <location>
        <begin position="472"/>
        <end position="493"/>
    </location>
</feature>
<evidence type="ECO:0000313" key="4">
    <source>
        <dbReference type="Proteomes" id="UP000298327"/>
    </source>
</evidence>
<dbReference type="AlphaFoldDB" id="A0A4Y9XMU9"/>
<dbReference type="Pfam" id="PF20151">
    <property type="entry name" value="DUF6533"/>
    <property type="match status" value="1"/>
</dbReference>
<feature type="domain" description="DUF6533" evidence="2">
    <location>
        <begin position="441"/>
        <end position="482"/>
    </location>
</feature>
<reference evidence="3 4" key="1">
    <citation type="submission" date="2019-02" db="EMBL/GenBank/DDBJ databases">
        <title>Genome sequencing of the rare red list fungi Dentipellis fragilis.</title>
        <authorList>
            <person name="Buettner E."/>
            <person name="Kellner H."/>
        </authorList>
    </citation>
    <scope>NUCLEOTIDE SEQUENCE [LARGE SCALE GENOMIC DNA]</scope>
    <source>
        <strain evidence="3 4">DSM 105465</strain>
    </source>
</reference>
<evidence type="ECO:0000256" key="1">
    <source>
        <dbReference type="SAM" id="Phobius"/>
    </source>
</evidence>
<protein>
    <recommendedName>
        <fullName evidence="2">DUF6533 domain-containing protein</fullName>
    </recommendedName>
</protein>
<feature type="transmembrane region" description="Helical" evidence="1">
    <location>
        <begin position="79"/>
        <end position="102"/>
    </location>
</feature>
<gene>
    <name evidence="3" type="ORF">EVG20_g11010</name>
</gene>
<proteinExistence type="predicted"/>
<accession>A0A4Y9XMU9</accession>
<keyword evidence="1" id="KW-0472">Membrane</keyword>
<feature type="transmembrane region" description="Helical" evidence="1">
    <location>
        <begin position="31"/>
        <end position="50"/>
    </location>
</feature>
<comment type="caution">
    <text evidence="3">The sequence shown here is derived from an EMBL/GenBank/DDBJ whole genome shotgun (WGS) entry which is preliminary data.</text>
</comment>
<name>A0A4Y9XMU9_9AGAM</name>
<keyword evidence="1" id="KW-1133">Transmembrane helix</keyword>
<feature type="transmembrane region" description="Helical" evidence="1">
    <location>
        <begin position="538"/>
        <end position="557"/>
    </location>
</feature>